<keyword evidence="3" id="KW-1185">Reference proteome</keyword>
<accession>A0ABR4DL44</accession>
<dbReference type="RefSeq" id="XP_070869011.1">
    <property type="nucleotide sequence ID" value="XM_071008745.1"/>
</dbReference>
<evidence type="ECO:0008006" key="4">
    <source>
        <dbReference type="Google" id="ProtNLM"/>
    </source>
</evidence>
<sequence length="88" mass="10117">MCVFDNPACLSHHPALGRYAEGAWTRYLSFLLHSMKRLPIHLFRPSSSLKVFLFLSFCLGLLFRAFVSIAEKKRPHPDSHMVKDEPTT</sequence>
<dbReference type="GeneID" id="98123389"/>
<proteinExistence type="predicted"/>
<keyword evidence="1" id="KW-1133">Transmembrane helix</keyword>
<organism evidence="2 3">
    <name type="scientific">Remersonia thermophila</name>
    <dbReference type="NCBI Taxonomy" id="72144"/>
    <lineage>
        <taxon>Eukaryota</taxon>
        <taxon>Fungi</taxon>
        <taxon>Dikarya</taxon>
        <taxon>Ascomycota</taxon>
        <taxon>Pezizomycotina</taxon>
        <taxon>Sordariomycetes</taxon>
        <taxon>Sordariomycetidae</taxon>
        <taxon>Sordariales</taxon>
        <taxon>Sordariales incertae sedis</taxon>
        <taxon>Remersonia</taxon>
    </lineage>
</organism>
<keyword evidence="1" id="KW-0472">Membrane</keyword>
<evidence type="ECO:0000313" key="3">
    <source>
        <dbReference type="Proteomes" id="UP001600064"/>
    </source>
</evidence>
<feature type="transmembrane region" description="Helical" evidence="1">
    <location>
        <begin position="51"/>
        <end position="70"/>
    </location>
</feature>
<name>A0ABR4DL44_9PEZI</name>
<evidence type="ECO:0000256" key="1">
    <source>
        <dbReference type="SAM" id="Phobius"/>
    </source>
</evidence>
<dbReference type="EMBL" id="JAZGUE010000002">
    <property type="protein sequence ID" value="KAL2270287.1"/>
    <property type="molecule type" value="Genomic_DNA"/>
</dbReference>
<gene>
    <name evidence="2" type="ORF">VTJ83DRAFT_2471</name>
</gene>
<protein>
    <recommendedName>
        <fullName evidence="4">Transmembrane protein</fullName>
    </recommendedName>
</protein>
<keyword evidence="1" id="KW-0812">Transmembrane</keyword>
<reference evidence="2 3" key="1">
    <citation type="journal article" date="2024" name="Commun. Biol.">
        <title>Comparative genomic analysis of thermophilic fungi reveals convergent evolutionary adaptations and gene losses.</title>
        <authorList>
            <person name="Steindorff A.S."/>
            <person name="Aguilar-Pontes M.V."/>
            <person name="Robinson A.J."/>
            <person name="Andreopoulos B."/>
            <person name="LaButti K."/>
            <person name="Kuo A."/>
            <person name="Mondo S."/>
            <person name="Riley R."/>
            <person name="Otillar R."/>
            <person name="Haridas S."/>
            <person name="Lipzen A."/>
            <person name="Grimwood J."/>
            <person name="Schmutz J."/>
            <person name="Clum A."/>
            <person name="Reid I.D."/>
            <person name="Moisan M.C."/>
            <person name="Butler G."/>
            <person name="Nguyen T.T.M."/>
            <person name="Dewar K."/>
            <person name="Conant G."/>
            <person name="Drula E."/>
            <person name="Henrissat B."/>
            <person name="Hansel C."/>
            <person name="Singer S."/>
            <person name="Hutchinson M.I."/>
            <person name="de Vries R.P."/>
            <person name="Natvig D.O."/>
            <person name="Powell A.J."/>
            <person name="Tsang A."/>
            <person name="Grigoriev I.V."/>
        </authorList>
    </citation>
    <scope>NUCLEOTIDE SEQUENCE [LARGE SCALE GENOMIC DNA]</scope>
    <source>
        <strain evidence="2 3">ATCC 22073</strain>
    </source>
</reference>
<comment type="caution">
    <text evidence="2">The sequence shown here is derived from an EMBL/GenBank/DDBJ whole genome shotgun (WGS) entry which is preliminary data.</text>
</comment>
<dbReference type="Proteomes" id="UP001600064">
    <property type="component" value="Unassembled WGS sequence"/>
</dbReference>
<evidence type="ECO:0000313" key="2">
    <source>
        <dbReference type="EMBL" id="KAL2270287.1"/>
    </source>
</evidence>